<evidence type="ECO:0000313" key="2">
    <source>
        <dbReference type="Proteomes" id="UP000199236"/>
    </source>
</evidence>
<dbReference type="RefSeq" id="WP_175528083.1">
    <property type="nucleotide sequence ID" value="NZ_FOVR01000008.1"/>
</dbReference>
<dbReference type="PANTHER" id="PTHR11102">
    <property type="entry name" value="SEL-1-LIKE PROTEIN"/>
    <property type="match status" value="1"/>
</dbReference>
<dbReference type="Proteomes" id="UP000199236">
    <property type="component" value="Unassembled WGS sequence"/>
</dbReference>
<gene>
    <name evidence="1" type="ORF">SAMN04488056_10839</name>
</gene>
<proteinExistence type="predicted"/>
<organism evidence="1 2">
    <name type="scientific">Cohaesibacter marisflavi</name>
    <dbReference type="NCBI Taxonomy" id="655353"/>
    <lineage>
        <taxon>Bacteria</taxon>
        <taxon>Pseudomonadati</taxon>
        <taxon>Pseudomonadota</taxon>
        <taxon>Alphaproteobacteria</taxon>
        <taxon>Hyphomicrobiales</taxon>
        <taxon>Cohaesibacteraceae</taxon>
    </lineage>
</organism>
<dbReference type="STRING" id="655353.SAMN04488056_10839"/>
<keyword evidence="2" id="KW-1185">Reference proteome</keyword>
<dbReference type="Gene3D" id="1.25.40.10">
    <property type="entry name" value="Tetratricopeptide repeat domain"/>
    <property type="match status" value="4"/>
</dbReference>
<evidence type="ECO:0000313" key="1">
    <source>
        <dbReference type="EMBL" id="SFO55437.1"/>
    </source>
</evidence>
<dbReference type="InterPro" id="IPR050767">
    <property type="entry name" value="Sel1_AlgK"/>
</dbReference>
<dbReference type="PANTHER" id="PTHR11102:SF160">
    <property type="entry name" value="ERAD-ASSOCIATED E3 UBIQUITIN-PROTEIN LIGASE COMPONENT HRD3"/>
    <property type="match status" value="1"/>
</dbReference>
<sequence length="934" mass="104203">MRNSRYGLGRLLPGSIIGIAVGLLTSTSIQAAPVAVKFAPPKIELGKICEARRPDAQIIASWQDWDGKVLPKGRSTEESFRELVRLQYIDASSFYDKILAGLKLQKAADPYYDDARYLVDLIQLHMRAGKFQEIRDKQLVEQLEKVSGTSPKAQNYLADLHLQGFHPDSDPQKAIELKIQAAYDGEPNAMLYLAQRTAGGEEIAGWDVAPDIAVTLAFGAILGKLNSSICERTVRLAREYANGDVVQQDHELSDAWYRFGADLGDDFSAWKSAEYHLTSEYLTKNNDYLVKYLKQASDGDILSAQLEYARALEIGALVDENRQEALAIYRKIVKKNPRLGYLRIVQLLDADRKTSPKAAKAFKQALVNLSEQDEAPGWVFAKLGQVELEEKGKWLGTPMAKTYFEKGASKGDAESQYQLGKLLMHDNDDPSNYEKAIDLFNETISADGKVASLSALSRAHSCFSRRQNDTKIARFWQRAERGAGNSSLRVTPESLRLASVGESNRNWEIQSRTQNTALFGRTKALQNFATLMLDKLAIAEDETKRQELLQQISFWQDFSKQYDGGEASFVTGLYNAARTPEGKARYLEELQALADQKDDNAMLRVANIYLADEAGSVDKVKAAEDLILKSEGKISEDLLQALLNARMAHGMETVAFTNKHLDNLTKRASAQSLLILASIQSDEERQRDLFNKSVVQMGCDFDTSFKMVEFLRKTYGHTDIFNHWLNVADRLHTQDWQSVKLGDIYAEQETQEARAKAFNLYMEAARAKNNVAAIRLLDWVADPKSEFYDTALAVDLFNQAIETARPSLSFGIANRVKRAPEPIRVAVLENNSLENLYRSSAEARNPVAMRELAKILRSGEPNDSRLKEASSWLQLAAEKDDVEAMAILAQNYAFGIGVNPSAELAQKWLRAAAEAGDKTSATLLALSENQTEAQ</sequence>
<dbReference type="EMBL" id="FOVR01000008">
    <property type="protein sequence ID" value="SFO55437.1"/>
    <property type="molecule type" value="Genomic_DNA"/>
</dbReference>
<dbReference type="SUPFAM" id="SSF81901">
    <property type="entry name" value="HCP-like"/>
    <property type="match status" value="4"/>
</dbReference>
<protein>
    <submittedName>
        <fullName evidence="1">TPR repeat</fullName>
    </submittedName>
</protein>
<reference evidence="1 2" key="1">
    <citation type="submission" date="2016-10" db="EMBL/GenBank/DDBJ databases">
        <authorList>
            <person name="de Groot N.N."/>
        </authorList>
    </citation>
    <scope>NUCLEOTIDE SEQUENCE [LARGE SCALE GENOMIC DNA]</scope>
    <source>
        <strain evidence="1 2">CGMCC 1.9157</strain>
    </source>
</reference>
<dbReference type="InterPro" id="IPR006597">
    <property type="entry name" value="Sel1-like"/>
</dbReference>
<dbReference type="Pfam" id="PF08238">
    <property type="entry name" value="Sel1"/>
    <property type="match status" value="6"/>
</dbReference>
<name>A0A1I5I4H7_9HYPH</name>
<accession>A0A1I5I4H7</accession>
<dbReference type="AlphaFoldDB" id="A0A1I5I4H7"/>
<dbReference type="InterPro" id="IPR011990">
    <property type="entry name" value="TPR-like_helical_dom_sf"/>
</dbReference>
<dbReference type="SMART" id="SM00671">
    <property type="entry name" value="SEL1"/>
    <property type="match status" value="6"/>
</dbReference>